<keyword evidence="2" id="KW-1185">Reference proteome</keyword>
<sequence>MWSWFRKKKVTITPAPVVSDARWPSPPACNTADDADDPPLFSPVVHQLVQLYDDGRVSVVGESYYQDALRVAVRGAVAGDDFHSHIPVTAVLVPEPDNEWDENAVRIDLLLGQQTVKVGYLPSELAEEYQPDLLTMHRNGKLGMCPARVAGGGDKYYGVYLHLASPRDTRIANGTEDPVIASQTDRTILLQNDYSCTVTGEQDHQEILSRYAPKGNIDTVSVIANLTFCKIAKGKYQGEDAIEVQIDRHRVGQLTYAMTKRYGEIVRGLMDRGLEVTCEAFTVNTPKGVQVELLMPADPHRVPRHRMTR</sequence>
<comment type="caution">
    <text evidence="1">The sequence shown here is derived from an EMBL/GenBank/DDBJ whole genome shotgun (WGS) entry which is preliminary data.</text>
</comment>
<accession>A0ABX2F2V5</accession>
<reference evidence="1 2" key="1">
    <citation type="submission" date="2020-01" db="EMBL/GenBank/DDBJ databases">
        <title>Kibdelosporangium persica a novel Actinomycetes from a hot desert in Iran.</title>
        <authorList>
            <person name="Safaei N."/>
            <person name="Zaburannyi N."/>
            <person name="Mueller R."/>
            <person name="Wink J."/>
        </authorList>
    </citation>
    <scope>NUCLEOTIDE SEQUENCE [LARGE SCALE GENOMIC DNA]</scope>
    <source>
        <strain evidence="1 2">4NS15</strain>
    </source>
</reference>
<protein>
    <recommendedName>
        <fullName evidence="3">HIRAN domain-containing protein</fullName>
    </recommendedName>
</protein>
<dbReference type="EMBL" id="JAAATY010000007">
    <property type="protein sequence ID" value="NRN65651.1"/>
    <property type="molecule type" value="Genomic_DNA"/>
</dbReference>
<evidence type="ECO:0000313" key="1">
    <source>
        <dbReference type="EMBL" id="NRN65651.1"/>
    </source>
</evidence>
<dbReference type="Gene3D" id="3.30.70.2330">
    <property type="match status" value="1"/>
</dbReference>
<name>A0ABX2F2V5_9PSEU</name>
<dbReference type="RefSeq" id="WP_173130109.1">
    <property type="nucleotide sequence ID" value="NZ_CBCSGW010000004.1"/>
</dbReference>
<organism evidence="1 2">
    <name type="scientific">Kibdelosporangium persicum</name>
    <dbReference type="NCBI Taxonomy" id="2698649"/>
    <lineage>
        <taxon>Bacteria</taxon>
        <taxon>Bacillati</taxon>
        <taxon>Actinomycetota</taxon>
        <taxon>Actinomycetes</taxon>
        <taxon>Pseudonocardiales</taxon>
        <taxon>Pseudonocardiaceae</taxon>
        <taxon>Kibdelosporangium</taxon>
    </lineage>
</organism>
<proteinExistence type="predicted"/>
<gene>
    <name evidence="1" type="ORF">GC106_28620</name>
</gene>
<evidence type="ECO:0000313" key="2">
    <source>
        <dbReference type="Proteomes" id="UP000763557"/>
    </source>
</evidence>
<dbReference type="Proteomes" id="UP000763557">
    <property type="component" value="Unassembled WGS sequence"/>
</dbReference>
<evidence type="ECO:0008006" key="3">
    <source>
        <dbReference type="Google" id="ProtNLM"/>
    </source>
</evidence>